<feature type="non-terminal residue" evidence="4">
    <location>
        <position position="88"/>
    </location>
</feature>
<comment type="caution">
    <text evidence="4">The sequence shown here is derived from an EMBL/GenBank/DDBJ whole genome shotgun (WGS) entry which is preliminary data.</text>
</comment>
<dbReference type="EMBL" id="JAMKFB020000008">
    <property type="protein sequence ID" value="KAL0187114.1"/>
    <property type="molecule type" value="Genomic_DNA"/>
</dbReference>
<name>A0ABD0QLL2_CIRMR</name>
<keyword evidence="1 2" id="KW-1015">Disulfide bond</keyword>
<dbReference type="Proteomes" id="UP001529510">
    <property type="component" value="Unassembled WGS sequence"/>
</dbReference>
<keyword evidence="5" id="KW-1185">Reference proteome</keyword>
<organism evidence="4 5">
    <name type="scientific">Cirrhinus mrigala</name>
    <name type="common">Mrigala</name>
    <dbReference type="NCBI Taxonomy" id="683832"/>
    <lineage>
        <taxon>Eukaryota</taxon>
        <taxon>Metazoa</taxon>
        <taxon>Chordata</taxon>
        <taxon>Craniata</taxon>
        <taxon>Vertebrata</taxon>
        <taxon>Euteleostomi</taxon>
        <taxon>Actinopterygii</taxon>
        <taxon>Neopterygii</taxon>
        <taxon>Teleostei</taxon>
        <taxon>Ostariophysi</taxon>
        <taxon>Cypriniformes</taxon>
        <taxon>Cyprinidae</taxon>
        <taxon>Labeoninae</taxon>
        <taxon>Labeonini</taxon>
        <taxon>Cirrhinus</taxon>
    </lineage>
</organism>
<feature type="disulfide bond" evidence="2">
    <location>
        <begin position="62"/>
        <end position="72"/>
    </location>
</feature>
<dbReference type="InterPro" id="IPR001190">
    <property type="entry name" value="SRCR"/>
</dbReference>
<feature type="domain" description="SRCR" evidence="3">
    <location>
        <begin position="22"/>
        <end position="88"/>
    </location>
</feature>
<reference evidence="4 5" key="1">
    <citation type="submission" date="2024-05" db="EMBL/GenBank/DDBJ databases">
        <title>Genome sequencing and assembly of Indian major carp, Cirrhinus mrigala (Hamilton, 1822).</title>
        <authorList>
            <person name="Mohindra V."/>
            <person name="Chowdhury L.M."/>
            <person name="Lal K."/>
            <person name="Jena J.K."/>
        </authorList>
    </citation>
    <scope>NUCLEOTIDE SEQUENCE [LARGE SCALE GENOMIC DNA]</scope>
    <source>
        <strain evidence="4">CM1030</strain>
        <tissue evidence="4">Blood</tissue>
    </source>
</reference>
<dbReference type="Gene3D" id="3.10.250.10">
    <property type="entry name" value="SRCR-like domain"/>
    <property type="match status" value="1"/>
</dbReference>
<proteinExistence type="predicted"/>
<accession>A0ABD0QLL2</accession>
<evidence type="ECO:0000256" key="2">
    <source>
        <dbReference type="PROSITE-ProRule" id="PRU00196"/>
    </source>
</evidence>
<comment type="caution">
    <text evidence="2">Lacks conserved residue(s) required for the propagation of feature annotation.</text>
</comment>
<protein>
    <recommendedName>
        <fullName evidence="3">SRCR domain-containing protein</fullName>
    </recommendedName>
</protein>
<dbReference type="Pfam" id="PF00530">
    <property type="entry name" value="SRCR"/>
    <property type="match status" value="1"/>
</dbReference>
<evidence type="ECO:0000259" key="3">
    <source>
        <dbReference type="PROSITE" id="PS50287"/>
    </source>
</evidence>
<evidence type="ECO:0000313" key="5">
    <source>
        <dbReference type="Proteomes" id="UP001529510"/>
    </source>
</evidence>
<sequence length="88" mass="9995">TPTAITLSNNCKGAVLIENKHVCASPWHHDVFYNLCHKLGCGNTIYNESIETDKKEYWHFSCTGKETLIWQCASKEDTCKKIQSVTCE</sequence>
<dbReference type="InterPro" id="IPR036772">
    <property type="entry name" value="SRCR-like_dom_sf"/>
</dbReference>
<gene>
    <name evidence="4" type="ORF">M9458_018784</name>
</gene>
<dbReference type="PROSITE" id="PS50287">
    <property type="entry name" value="SRCR_2"/>
    <property type="match status" value="1"/>
</dbReference>
<feature type="non-terminal residue" evidence="4">
    <location>
        <position position="1"/>
    </location>
</feature>
<evidence type="ECO:0000256" key="1">
    <source>
        <dbReference type="ARBA" id="ARBA00023157"/>
    </source>
</evidence>
<dbReference type="SUPFAM" id="SSF56487">
    <property type="entry name" value="SRCR-like"/>
    <property type="match status" value="1"/>
</dbReference>
<dbReference type="AlphaFoldDB" id="A0ABD0QLL2"/>
<evidence type="ECO:0000313" key="4">
    <source>
        <dbReference type="EMBL" id="KAL0187114.1"/>
    </source>
</evidence>